<proteinExistence type="predicted"/>
<dbReference type="OrthoDB" id="10666852at2759"/>
<accession>A0A7J6CGP3</accession>
<evidence type="ECO:0000313" key="3">
    <source>
        <dbReference type="Proteomes" id="UP000579812"/>
    </source>
</evidence>
<comment type="caution">
    <text evidence="2">The sequence shown here is derived from an EMBL/GenBank/DDBJ whole genome shotgun (WGS) entry which is preliminary data.</text>
</comment>
<organism evidence="2 3">
    <name type="scientific">Onychostoma macrolepis</name>
    <dbReference type="NCBI Taxonomy" id="369639"/>
    <lineage>
        <taxon>Eukaryota</taxon>
        <taxon>Metazoa</taxon>
        <taxon>Chordata</taxon>
        <taxon>Craniata</taxon>
        <taxon>Vertebrata</taxon>
        <taxon>Euteleostomi</taxon>
        <taxon>Actinopterygii</taxon>
        <taxon>Neopterygii</taxon>
        <taxon>Teleostei</taxon>
        <taxon>Ostariophysi</taxon>
        <taxon>Cypriniformes</taxon>
        <taxon>Cyprinidae</taxon>
        <taxon>Acrossocheilinae</taxon>
        <taxon>Onychostoma</taxon>
    </lineage>
</organism>
<protein>
    <submittedName>
        <fullName evidence="2">Uncharacterized protein</fullName>
    </submittedName>
</protein>
<feature type="compositionally biased region" description="Pro residues" evidence="1">
    <location>
        <begin position="196"/>
        <end position="212"/>
    </location>
</feature>
<feature type="region of interest" description="Disordered" evidence="1">
    <location>
        <begin position="101"/>
        <end position="212"/>
    </location>
</feature>
<evidence type="ECO:0000256" key="1">
    <source>
        <dbReference type="SAM" id="MobiDB-lite"/>
    </source>
</evidence>
<keyword evidence="3" id="KW-1185">Reference proteome</keyword>
<sequence>MEKVPLNVFEWRRITDPISQMEFVEAVAALALLDLPFFKFASQFCELTEKMTLADSVIIETFWLGATYHRPMDLPDTAGLCWREAILRCLGSVRARAGTQSSAAIHGFQPPSAATSNPLTRKAANPPRSAATPPRESAANPPTESAAIPPTESAAIPPTESAAIPLTESAAIPPRNVTNPLVPSSSPVPVLVPSSSPVPPLVPSSSPVPPLV</sequence>
<dbReference type="Proteomes" id="UP000579812">
    <property type="component" value="Unassembled WGS sequence"/>
</dbReference>
<feature type="compositionally biased region" description="Low complexity" evidence="1">
    <location>
        <begin position="180"/>
        <end position="195"/>
    </location>
</feature>
<evidence type="ECO:0000313" key="2">
    <source>
        <dbReference type="EMBL" id="KAF4106296.1"/>
    </source>
</evidence>
<name>A0A7J6CGP3_9TELE</name>
<dbReference type="AlphaFoldDB" id="A0A7J6CGP3"/>
<dbReference type="EMBL" id="JAAMOB010000012">
    <property type="protein sequence ID" value="KAF4106296.1"/>
    <property type="molecule type" value="Genomic_DNA"/>
</dbReference>
<gene>
    <name evidence="2" type="ORF">G5714_012286</name>
</gene>
<reference evidence="2 3" key="1">
    <citation type="submission" date="2020-04" db="EMBL/GenBank/DDBJ databases">
        <title>Chromosome-level genome assembly of a cyprinid fish Onychostoma macrolepis by integration of Nanopore Sequencing, Bionano and Hi-C technology.</title>
        <authorList>
            <person name="Wang D."/>
        </authorList>
    </citation>
    <scope>NUCLEOTIDE SEQUENCE [LARGE SCALE GENOMIC DNA]</scope>
    <source>
        <strain evidence="2">SWU-2019</strain>
        <tissue evidence="2">Muscle</tissue>
    </source>
</reference>